<dbReference type="PANTHER" id="PTHR14085">
    <property type="entry name" value="WD-REPEAT PROTEIN BING4"/>
    <property type="match status" value="1"/>
</dbReference>
<dbReference type="GO" id="GO:0032040">
    <property type="term" value="C:small-subunit processome"/>
    <property type="evidence" value="ECO:0007669"/>
    <property type="project" value="TreeGrafter"/>
</dbReference>
<dbReference type="PROSITE" id="PS50294">
    <property type="entry name" value="WD_REPEATS_REGION"/>
    <property type="match status" value="1"/>
</dbReference>
<feature type="compositionally biased region" description="Low complexity" evidence="10">
    <location>
        <begin position="7"/>
        <end position="18"/>
    </location>
</feature>
<dbReference type="OrthoDB" id="10251154at2759"/>
<dbReference type="InterPro" id="IPR012952">
    <property type="entry name" value="BING4_C_dom"/>
</dbReference>
<evidence type="ECO:0000256" key="7">
    <source>
        <dbReference type="ARBA" id="ARBA00076453"/>
    </source>
</evidence>
<keyword evidence="13" id="KW-1185">Reference proteome</keyword>
<dbReference type="Pfam" id="PF08149">
    <property type="entry name" value="BING4CT"/>
    <property type="match status" value="1"/>
</dbReference>
<dbReference type="FunFam" id="2.130.10.10:FF:000378">
    <property type="entry name" value="U3 small nucleolar RNA-associated protein 7"/>
    <property type="match status" value="1"/>
</dbReference>
<dbReference type="GO" id="GO:0000462">
    <property type="term" value="P:maturation of SSU-rRNA from tricistronic rRNA transcript (SSU-rRNA, 5.8S rRNA, LSU-rRNA)"/>
    <property type="evidence" value="ECO:0007669"/>
    <property type="project" value="TreeGrafter"/>
</dbReference>
<dbReference type="Proteomes" id="UP000242525">
    <property type="component" value="Unassembled WGS sequence"/>
</dbReference>
<protein>
    <recommendedName>
        <fullName evidence="7">U three protein 7</fullName>
    </recommendedName>
</protein>
<dbReference type="InterPro" id="IPR040315">
    <property type="entry name" value="WDR46/Utp7"/>
</dbReference>
<dbReference type="PROSITE" id="PS50082">
    <property type="entry name" value="WD_REPEATS_2"/>
    <property type="match status" value="1"/>
</dbReference>
<dbReference type="Gene3D" id="2.130.10.10">
    <property type="entry name" value="YVTN repeat-like/Quinoprotein amine dehydrogenase"/>
    <property type="match status" value="2"/>
</dbReference>
<feature type="region of interest" description="Disordered" evidence="10">
    <location>
        <begin position="460"/>
        <end position="483"/>
    </location>
</feature>
<dbReference type="InterPro" id="IPR001680">
    <property type="entry name" value="WD40_rpt"/>
</dbReference>
<reference evidence="12" key="1">
    <citation type="submission" date="2014-03" db="EMBL/GenBank/DDBJ databases">
        <authorList>
            <person name="Casaregola S."/>
        </authorList>
    </citation>
    <scope>NUCLEOTIDE SEQUENCE [LARGE SCALE GENOMIC DNA]</scope>
    <source>
        <strain evidence="12">CLIB 918</strain>
    </source>
</reference>
<sequence>MSTRKLTSGTPTSASSAGIQKFKRGDSKKIKNVKNNRLKTKMKYQEAKFNAAARTAAKAEEYLLLEDKGYLEAEGDLEKTYKFSQAEIKKHVDMQTAKKSFDLKLTDLGPYSIDFSGTGNHLLIGGRKGHVASFDWKQGVLASEIQVGETVRAVKYLQGDNQFYAVAQKKYTYIYDYRGTEVHKLKKHIGAVALEYLPFHFLLASGAENGLLRYQDVSTGSMVAEIRTKLGTPQSMALNPYNAVVHLGHNNGVVSLWAPNTHTPLAKVMATHGPVRGIAMDREGKYMAAAGGDKQIRIWDIRNFKESVTSFGTYAPANSLSISDTGLLAVGFSSYVHVWKDALTMSEDDFLTQKTPYMEHAMPGCPVNQVRFCPFEDILGTGHAQGFSSLIVPGAGEANFDGLEVNPYMNASREGRRENEIRALMNKLQPNMITLDPNTIGSVSKHAATERLSQAERAARAEAEALNRPSGSNGDDYMDKLQPDLPEDQTFVYKELQKKKKGVIDEKKIRLQNALAAERNKRAELIRKARGEEEKDKLGPALARFK</sequence>
<evidence type="ECO:0000256" key="9">
    <source>
        <dbReference type="SAM" id="Coils"/>
    </source>
</evidence>
<accession>A0A0J9XHI4</accession>
<keyword evidence="4 8" id="KW-0853">WD repeat</keyword>
<evidence type="ECO:0000256" key="2">
    <source>
        <dbReference type="ARBA" id="ARBA00004604"/>
    </source>
</evidence>
<dbReference type="SUPFAM" id="SSF50978">
    <property type="entry name" value="WD40 repeat-like"/>
    <property type="match status" value="1"/>
</dbReference>
<dbReference type="EMBL" id="CCBN010000018">
    <property type="protein sequence ID" value="CDO57039.1"/>
    <property type="molecule type" value="Genomic_DNA"/>
</dbReference>
<comment type="subcellular location">
    <subcellularLocation>
        <location evidence="2">Nucleus</location>
        <location evidence="2">Nucleolus</location>
    </subcellularLocation>
</comment>
<gene>
    <name evidence="12" type="ORF">BN980_GECA18s01385g</name>
</gene>
<evidence type="ECO:0000256" key="10">
    <source>
        <dbReference type="SAM" id="MobiDB-lite"/>
    </source>
</evidence>
<evidence type="ECO:0000256" key="5">
    <source>
        <dbReference type="ARBA" id="ARBA00022737"/>
    </source>
</evidence>
<feature type="repeat" description="WD" evidence="8">
    <location>
        <begin position="268"/>
        <end position="309"/>
    </location>
</feature>
<evidence type="ECO:0000259" key="11">
    <source>
        <dbReference type="SMART" id="SM01033"/>
    </source>
</evidence>
<dbReference type="SMART" id="SM01033">
    <property type="entry name" value="BING4CT"/>
    <property type="match status" value="1"/>
</dbReference>
<feature type="region of interest" description="Disordered" evidence="10">
    <location>
        <begin position="1"/>
        <end position="27"/>
    </location>
</feature>
<evidence type="ECO:0000256" key="1">
    <source>
        <dbReference type="ARBA" id="ARBA00004099"/>
    </source>
</evidence>
<keyword evidence="9" id="KW-0175">Coiled coil</keyword>
<keyword evidence="6" id="KW-0539">Nucleus</keyword>
<dbReference type="PROSITE" id="PS00678">
    <property type="entry name" value="WD_REPEATS_1"/>
    <property type="match status" value="1"/>
</dbReference>
<feature type="domain" description="BING4 C-terminal" evidence="11">
    <location>
        <begin position="356"/>
        <end position="437"/>
    </location>
</feature>
<dbReference type="AlphaFoldDB" id="A0A0J9XHI4"/>
<keyword evidence="5" id="KW-0677">Repeat</keyword>
<evidence type="ECO:0000256" key="3">
    <source>
        <dbReference type="ARBA" id="ARBA00022552"/>
    </source>
</evidence>
<dbReference type="Pfam" id="PF00400">
    <property type="entry name" value="WD40"/>
    <property type="match status" value="1"/>
</dbReference>
<evidence type="ECO:0000256" key="8">
    <source>
        <dbReference type="PROSITE-ProRule" id="PRU00221"/>
    </source>
</evidence>
<dbReference type="PANTHER" id="PTHR14085:SF3">
    <property type="entry name" value="WD REPEAT-CONTAINING PROTEIN 46"/>
    <property type="match status" value="1"/>
</dbReference>
<evidence type="ECO:0000256" key="6">
    <source>
        <dbReference type="ARBA" id="ARBA00023242"/>
    </source>
</evidence>
<proteinExistence type="predicted"/>
<organism evidence="12 13">
    <name type="scientific">Geotrichum candidum</name>
    <name type="common">Oospora lactis</name>
    <name type="synonym">Dipodascus geotrichum</name>
    <dbReference type="NCBI Taxonomy" id="1173061"/>
    <lineage>
        <taxon>Eukaryota</taxon>
        <taxon>Fungi</taxon>
        <taxon>Dikarya</taxon>
        <taxon>Ascomycota</taxon>
        <taxon>Saccharomycotina</taxon>
        <taxon>Dipodascomycetes</taxon>
        <taxon>Dipodascales</taxon>
        <taxon>Dipodascaceae</taxon>
        <taxon>Geotrichum</taxon>
    </lineage>
</organism>
<evidence type="ECO:0000313" key="13">
    <source>
        <dbReference type="Proteomes" id="UP000242525"/>
    </source>
</evidence>
<dbReference type="GO" id="GO:0030686">
    <property type="term" value="C:90S preribosome"/>
    <property type="evidence" value="ECO:0007669"/>
    <property type="project" value="TreeGrafter"/>
</dbReference>
<feature type="coiled-coil region" evidence="9">
    <location>
        <begin position="508"/>
        <end position="535"/>
    </location>
</feature>
<comment type="function">
    <text evidence="1">Involved in nucleolar processing of pre-18S ribosomal RNA.</text>
</comment>
<dbReference type="InterPro" id="IPR019775">
    <property type="entry name" value="WD40_repeat_CS"/>
</dbReference>
<evidence type="ECO:0000313" key="12">
    <source>
        <dbReference type="EMBL" id="CDO57039.1"/>
    </source>
</evidence>
<dbReference type="InterPro" id="IPR015943">
    <property type="entry name" value="WD40/YVTN_repeat-like_dom_sf"/>
</dbReference>
<name>A0A0J9XHI4_GEOCN</name>
<keyword evidence="3" id="KW-0698">rRNA processing</keyword>
<comment type="caution">
    <text evidence="12">The sequence shown here is derived from an EMBL/GenBank/DDBJ whole genome shotgun (WGS) entry which is preliminary data.</text>
</comment>
<dbReference type="STRING" id="1173061.A0A0J9XHI4"/>
<dbReference type="SMART" id="SM00320">
    <property type="entry name" value="WD40"/>
    <property type="match status" value="5"/>
</dbReference>
<evidence type="ECO:0000256" key="4">
    <source>
        <dbReference type="ARBA" id="ARBA00022574"/>
    </source>
</evidence>
<dbReference type="InterPro" id="IPR036322">
    <property type="entry name" value="WD40_repeat_dom_sf"/>
</dbReference>